<reference evidence="1" key="2">
    <citation type="submission" date="2023-05" db="EMBL/GenBank/DDBJ databases">
        <authorList>
            <consortium name="Lawrence Berkeley National Laboratory"/>
            <person name="Steindorff A."/>
            <person name="Hensen N."/>
            <person name="Bonometti L."/>
            <person name="Westerberg I."/>
            <person name="Brannstrom I.O."/>
            <person name="Guillou S."/>
            <person name="Cros-Aarteil S."/>
            <person name="Calhoun S."/>
            <person name="Haridas S."/>
            <person name="Kuo A."/>
            <person name="Mondo S."/>
            <person name="Pangilinan J."/>
            <person name="Riley R."/>
            <person name="Labutti K."/>
            <person name="Andreopoulos B."/>
            <person name="Lipzen A."/>
            <person name="Chen C."/>
            <person name="Yanf M."/>
            <person name="Daum C."/>
            <person name="Ng V."/>
            <person name="Clum A."/>
            <person name="Ohm R."/>
            <person name="Martin F."/>
            <person name="Silar P."/>
            <person name="Natvig D."/>
            <person name="Lalanne C."/>
            <person name="Gautier V."/>
            <person name="Ament-Velasquez S.L."/>
            <person name="Kruys A."/>
            <person name="Hutchinson M.I."/>
            <person name="Powell A.J."/>
            <person name="Barry K."/>
            <person name="Miller A.N."/>
            <person name="Grigoriev I.V."/>
            <person name="Debuchy R."/>
            <person name="Gladieux P."/>
            <person name="Thoren M.H."/>
            <person name="Johannesson H."/>
        </authorList>
    </citation>
    <scope>NUCLEOTIDE SEQUENCE</scope>
    <source>
        <strain evidence="1">CBS 508.74</strain>
    </source>
</reference>
<dbReference type="AlphaFoldDB" id="A0AAN6TCU2"/>
<name>A0AAN6TCU2_9PEZI</name>
<evidence type="ECO:0000313" key="2">
    <source>
        <dbReference type="Proteomes" id="UP001302812"/>
    </source>
</evidence>
<sequence length="88" mass="9513">MGDTKTDLLISNGTCYYAKGKLADNYFIPCGNAAFGHIHCCSAGNKCLVDNACYSDEYGTTYLAACTNESYSDDRCPDKKAYRGTAPL</sequence>
<gene>
    <name evidence="1" type="ORF">N656DRAFT_709924</name>
</gene>
<protein>
    <submittedName>
        <fullName evidence="1">Uncharacterized protein</fullName>
    </submittedName>
</protein>
<reference evidence="1" key="1">
    <citation type="journal article" date="2023" name="Mol. Phylogenet. Evol.">
        <title>Genome-scale phylogeny and comparative genomics of the fungal order Sordariales.</title>
        <authorList>
            <person name="Hensen N."/>
            <person name="Bonometti L."/>
            <person name="Westerberg I."/>
            <person name="Brannstrom I.O."/>
            <person name="Guillou S."/>
            <person name="Cros-Aarteil S."/>
            <person name="Calhoun S."/>
            <person name="Haridas S."/>
            <person name="Kuo A."/>
            <person name="Mondo S."/>
            <person name="Pangilinan J."/>
            <person name="Riley R."/>
            <person name="LaButti K."/>
            <person name="Andreopoulos B."/>
            <person name="Lipzen A."/>
            <person name="Chen C."/>
            <person name="Yan M."/>
            <person name="Daum C."/>
            <person name="Ng V."/>
            <person name="Clum A."/>
            <person name="Steindorff A."/>
            <person name="Ohm R.A."/>
            <person name="Martin F."/>
            <person name="Silar P."/>
            <person name="Natvig D.O."/>
            <person name="Lalanne C."/>
            <person name="Gautier V."/>
            <person name="Ament-Velasquez S.L."/>
            <person name="Kruys A."/>
            <person name="Hutchinson M.I."/>
            <person name="Powell A.J."/>
            <person name="Barry K."/>
            <person name="Miller A.N."/>
            <person name="Grigoriev I.V."/>
            <person name="Debuchy R."/>
            <person name="Gladieux P."/>
            <person name="Hiltunen Thoren M."/>
            <person name="Johannesson H."/>
        </authorList>
    </citation>
    <scope>NUCLEOTIDE SEQUENCE</scope>
    <source>
        <strain evidence="1">CBS 508.74</strain>
    </source>
</reference>
<comment type="caution">
    <text evidence="1">The sequence shown here is derived from an EMBL/GenBank/DDBJ whole genome shotgun (WGS) entry which is preliminary data.</text>
</comment>
<organism evidence="1 2">
    <name type="scientific">Canariomyces notabilis</name>
    <dbReference type="NCBI Taxonomy" id="2074819"/>
    <lineage>
        <taxon>Eukaryota</taxon>
        <taxon>Fungi</taxon>
        <taxon>Dikarya</taxon>
        <taxon>Ascomycota</taxon>
        <taxon>Pezizomycotina</taxon>
        <taxon>Sordariomycetes</taxon>
        <taxon>Sordariomycetidae</taxon>
        <taxon>Sordariales</taxon>
        <taxon>Chaetomiaceae</taxon>
        <taxon>Canariomyces</taxon>
    </lineage>
</organism>
<dbReference type="Proteomes" id="UP001302812">
    <property type="component" value="Unassembled WGS sequence"/>
</dbReference>
<dbReference type="EMBL" id="MU853343">
    <property type="protein sequence ID" value="KAK4112037.1"/>
    <property type="molecule type" value="Genomic_DNA"/>
</dbReference>
<keyword evidence="2" id="KW-1185">Reference proteome</keyword>
<accession>A0AAN6TCU2</accession>
<evidence type="ECO:0000313" key="1">
    <source>
        <dbReference type="EMBL" id="KAK4112037.1"/>
    </source>
</evidence>
<dbReference type="RefSeq" id="XP_064669607.1">
    <property type="nucleotide sequence ID" value="XM_064811628.1"/>
</dbReference>
<proteinExistence type="predicted"/>
<dbReference type="GeneID" id="89935753"/>